<name>A0A3Q7STC7_VULVU</name>
<feature type="binding site" evidence="12">
    <location>
        <position position="420"/>
    </location>
    <ligand>
        <name>Ca(2+)</name>
        <dbReference type="ChEBI" id="CHEBI:29108"/>
        <label>3</label>
    </ligand>
</feature>
<keyword evidence="8 18" id="KW-0482">Metalloprotease</keyword>
<dbReference type="GO" id="GO:0030574">
    <property type="term" value="P:collagen catabolic process"/>
    <property type="evidence" value="ECO:0007669"/>
    <property type="project" value="TreeGrafter"/>
</dbReference>
<evidence type="ECO:0000256" key="9">
    <source>
        <dbReference type="ARBA" id="ARBA00023145"/>
    </source>
</evidence>
<dbReference type="CDD" id="cd00094">
    <property type="entry name" value="HX"/>
    <property type="match status" value="1"/>
</dbReference>
<dbReference type="GO" id="GO:0006508">
    <property type="term" value="P:proteolysis"/>
    <property type="evidence" value="ECO:0007669"/>
    <property type="project" value="UniProtKB-KW"/>
</dbReference>
<dbReference type="SUPFAM" id="SSF50923">
    <property type="entry name" value="Hemopexin-like domain"/>
    <property type="match status" value="1"/>
</dbReference>
<sequence length="728" mass="82130">MGMCTRRRGHTQTRAHAGTCRCRHVHTQAGTDTGTCTRRCGTLRHMHMRAGTCTGTCTGRWAPTQECAHAGTCRCRPVHMQVGTYTGICTCRHRHTQTRGHTGRHQHGDVHTQAPAHTDTCARRWALTLGRAYAGGHRHGDVHTQAPAHTDTCARRWALTLGRAYAGGHLHGHMRTCRHVQMRTRTHAGGHLQASVRSHRWGLPQPAVPRTRKAAQSAPPGPPAGASVSPQRFLSKYGWADAPPGPRGPPAAALAQAVRRFQKVNALPASGRLDAATLAAMNRPRCGVPDTRALPPPAAPPRPKRFLPPPPPPGAPPPEVAAPRGAPRAFAKRTLSWRLLGEGASGQLAEAEQRRILRLAFRMWSEVMPLDFREDLAAPGAAVDIKLAFGRGRHLGCPRVFDGSGQEFAHAWRLGDIHFDDDEHFTPPTSDAGISLLKVAVHEIGHVLGLPHTYRAGSIMQPNYVPQEPVFELDWSDRKAIQKLYGSCEGSFDTAFDWIRKERNQHGAVRMRFSTYFFRNSWYWLYENRNNRTRYGDPIQILRGWHGIPTQHIDAFVHLWTWRRDERYFFKGNQYWRYDSDKDQAYTEDEQGNSYPKLISEGFPGIPSPLDTAFYDRRKQLIYFFKESLVFAFDVNRNQVLDSYPMKITEVFPGIEPQNHPFRNIDSAYYSYAHNSLFFFKGSAYWKVVNDKDKQQHSWLPSNGLFPKQSISERWFDICDVHASTLTV</sequence>
<reference key="1">
    <citation type="submission" date="2019-01" db="UniProtKB">
        <authorList>
            <consortium name="RefSeq"/>
        </authorList>
    </citation>
    <scope>IDENTIFICATION</scope>
</reference>
<feature type="domain" description="Peptidase metallopeptidase" evidence="16">
    <location>
        <begin position="325"/>
        <end position="487"/>
    </location>
</feature>
<dbReference type="GO" id="GO:0031012">
    <property type="term" value="C:extracellular matrix"/>
    <property type="evidence" value="ECO:0007669"/>
    <property type="project" value="InterPro"/>
</dbReference>
<dbReference type="Gene3D" id="3.40.390.10">
    <property type="entry name" value="Collagenase (Catalytic Domain)"/>
    <property type="match status" value="1"/>
</dbReference>
<feature type="binding site" evidence="12">
    <location>
        <position position="402"/>
    </location>
    <ligand>
        <name>Ca(2+)</name>
        <dbReference type="ChEBI" id="CHEBI:29108"/>
        <label>3</label>
    </ligand>
</feature>
<dbReference type="InterPro" id="IPR006026">
    <property type="entry name" value="Peptidase_Metallo"/>
</dbReference>
<dbReference type="PROSITE" id="PS51642">
    <property type="entry name" value="HEMOPEXIN_2"/>
    <property type="match status" value="4"/>
</dbReference>
<dbReference type="GO" id="GO:0004222">
    <property type="term" value="F:metalloendopeptidase activity"/>
    <property type="evidence" value="ECO:0007669"/>
    <property type="project" value="InterPro"/>
</dbReference>
<dbReference type="InterPro" id="IPR000585">
    <property type="entry name" value="Hemopexin-like_dom"/>
</dbReference>
<evidence type="ECO:0000256" key="2">
    <source>
        <dbReference type="ARBA" id="ARBA00022670"/>
    </source>
</evidence>
<comment type="cofactor">
    <cofactor evidence="12">
        <name>Zn(2+)</name>
        <dbReference type="ChEBI" id="CHEBI:29105"/>
    </cofactor>
    <text evidence="12">Binds 2 Zn(2+) ions per subunit.</text>
</comment>
<feature type="binding site" evidence="12">
    <location>
        <position position="421"/>
    </location>
    <ligand>
        <name>Ca(2+)</name>
        <dbReference type="ChEBI" id="CHEBI:29108"/>
        <label>1</label>
    </ligand>
</feature>
<feature type="binding site" evidence="12">
    <location>
        <position position="554"/>
    </location>
    <ligand>
        <name>Ca(2+)</name>
        <dbReference type="ChEBI" id="CHEBI:29108"/>
        <label>4</label>
    </ligand>
</feature>
<evidence type="ECO:0000259" key="16">
    <source>
        <dbReference type="SMART" id="SM00235"/>
    </source>
</evidence>
<keyword evidence="4" id="KW-0677">Repeat</keyword>
<dbReference type="CTD" id="118856"/>
<feature type="binding site" evidence="11">
    <location>
        <position position="446"/>
    </location>
    <ligand>
        <name>Zn(2+)</name>
        <dbReference type="ChEBI" id="CHEBI:29105"/>
        <label>2</label>
        <note>catalytic</note>
    </ligand>
</feature>
<protein>
    <submittedName>
        <fullName evidence="18">Matrix metalloproteinase-21 isoform X1</fullName>
    </submittedName>
</protein>
<feature type="repeat" description="Hemopexin" evidence="14">
    <location>
        <begin position="662"/>
        <end position="718"/>
    </location>
</feature>
<evidence type="ECO:0000313" key="18">
    <source>
        <dbReference type="RefSeq" id="XP_025866534.2"/>
    </source>
</evidence>
<feature type="binding site" evidence="12">
    <location>
        <position position="423"/>
    </location>
    <ligand>
        <name>Ca(2+)</name>
        <dbReference type="ChEBI" id="CHEBI:29108"/>
        <label>3</label>
    </ligand>
</feature>
<dbReference type="RefSeq" id="XP_025866534.2">
    <property type="nucleotide sequence ID" value="XM_026010749.2"/>
</dbReference>
<dbReference type="PANTHER" id="PTHR10201">
    <property type="entry name" value="MATRIX METALLOPROTEINASE"/>
    <property type="match status" value="1"/>
</dbReference>
<dbReference type="PRINTS" id="PR00138">
    <property type="entry name" value="MATRIXIN"/>
</dbReference>
<comment type="similarity">
    <text evidence="1">Belongs to the peptidase M10A family.</text>
</comment>
<dbReference type="InterPro" id="IPR033739">
    <property type="entry name" value="M10A_MMP"/>
</dbReference>
<evidence type="ECO:0000256" key="5">
    <source>
        <dbReference type="ARBA" id="ARBA00022801"/>
    </source>
</evidence>
<dbReference type="SMART" id="SM00120">
    <property type="entry name" value="HX"/>
    <property type="match status" value="4"/>
</dbReference>
<feature type="region of interest" description="Disordered" evidence="15">
    <location>
        <begin position="286"/>
        <end position="325"/>
    </location>
</feature>
<evidence type="ECO:0000256" key="1">
    <source>
        <dbReference type="ARBA" id="ARBA00010370"/>
    </source>
</evidence>
<dbReference type="CDD" id="cd04278">
    <property type="entry name" value="ZnMc_MMP"/>
    <property type="match status" value="1"/>
</dbReference>
<organism evidence="17 18">
    <name type="scientific">Vulpes vulpes</name>
    <name type="common">Red fox</name>
    <dbReference type="NCBI Taxonomy" id="9627"/>
    <lineage>
        <taxon>Eukaryota</taxon>
        <taxon>Metazoa</taxon>
        <taxon>Chordata</taxon>
        <taxon>Craniata</taxon>
        <taxon>Vertebrata</taxon>
        <taxon>Euteleostomi</taxon>
        <taxon>Mammalia</taxon>
        <taxon>Eutheria</taxon>
        <taxon>Laurasiatheria</taxon>
        <taxon>Carnivora</taxon>
        <taxon>Caniformia</taxon>
        <taxon>Canidae</taxon>
        <taxon>Vulpes</taxon>
    </lineage>
</organism>
<accession>A0A3Q7STC7</accession>
<feature type="binding site" evidence="12">
    <location>
        <position position="418"/>
    </location>
    <ligand>
        <name>Zn(2+)</name>
        <dbReference type="ChEBI" id="CHEBI:29105"/>
        <label>1</label>
    </ligand>
</feature>
<dbReference type="KEGG" id="vvp:112928873"/>
<dbReference type="GO" id="GO:0005576">
    <property type="term" value="C:extracellular region"/>
    <property type="evidence" value="ECO:0007669"/>
    <property type="project" value="UniProtKB-SubCell"/>
</dbReference>
<evidence type="ECO:0000256" key="15">
    <source>
        <dbReference type="SAM" id="MobiDB-lite"/>
    </source>
</evidence>
<keyword evidence="9" id="KW-0865">Zymogen</keyword>
<dbReference type="SMART" id="SM00235">
    <property type="entry name" value="ZnMc"/>
    <property type="match status" value="1"/>
</dbReference>
<feature type="binding site" description="in inhibited form" evidence="12">
    <location>
        <position position="286"/>
    </location>
    <ligand>
        <name>Zn(2+)</name>
        <dbReference type="ChEBI" id="CHEBI:29105"/>
        <label>2</label>
        <note>catalytic</note>
    </ligand>
</feature>
<dbReference type="Pfam" id="PF01471">
    <property type="entry name" value="PG_binding_1"/>
    <property type="match status" value="1"/>
</dbReference>
<evidence type="ECO:0000256" key="4">
    <source>
        <dbReference type="ARBA" id="ARBA00022737"/>
    </source>
</evidence>
<keyword evidence="5" id="KW-0378">Hydrolase</keyword>
<gene>
    <name evidence="18" type="primary">MMP21</name>
</gene>
<proteinExistence type="inferred from homology"/>
<evidence type="ECO:0000256" key="10">
    <source>
        <dbReference type="PIRSR" id="PIRSR001191-1"/>
    </source>
</evidence>
<evidence type="ECO:0000313" key="17">
    <source>
        <dbReference type="Proteomes" id="UP001652641"/>
    </source>
</evidence>
<dbReference type="InterPro" id="IPR002477">
    <property type="entry name" value="Peptidoglycan-bd-like"/>
</dbReference>
<dbReference type="InterPro" id="IPR018487">
    <property type="entry name" value="Hemopexin-like_repeat"/>
</dbReference>
<feature type="binding site" evidence="11">
    <location>
        <position position="442"/>
    </location>
    <ligand>
        <name>Zn(2+)</name>
        <dbReference type="ChEBI" id="CHEBI:29105"/>
        <label>2</label>
        <note>catalytic</note>
    </ligand>
</feature>
<feature type="binding site" evidence="12">
    <location>
        <position position="416"/>
    </location>
    <ligand>
        <name>Ca(2+)</name>
        <dbReference type="ChEBI" id="CHEBI:29108"/>
        <label>2</label>
    </ligand>
</feature>
<feature type="region of interest" description="Disordered" evidence="15">
    <location>
        <begin position="190"/>
        <end position="230"/>
    </location>
</feature>
<dbReference type="InterPro" id="IPR036365">
    <property type="entry name" value="PGBD-like_sf"/>
</dbReference>
<reference evidence="18" key="2">
    <citation type="submission" date="2025-08" db="UniProtKB">
        <authorList>
            <consortium name="RefSeq"/>
        </authorList>
    </citation>
    <scope>IDENTIFICATION</scope>
    <source>
        <tissue evidence="18">Cell line</tissue>
    </source>
</reference>
<dbReference type="GO" id="GO:0007368">
    <property type="term" value="P:determination of left/right symmetry"/>
    <property type="evidence" value="ECO:0007669"/>
    <property type="project" value="UniProtKB-ARBA"/>
</dbReference>
<evidence type="ECO:0000256" key="14">
    <source>
        <dbReference type="PROSITE-ProRule" id="PRU01011"/>
    </source>
</evidence>
<feature type="repeat" description="Hemopexin" evidence="14">
    <location>
        <begin position="550"/>
        <end position="606"/>
    </location>
</feature>
<evidence type="ECO:0000256" key="7">
    <source>
        <dbReference type="ARBA" id="ARBA00022837"/>
    </source>
</evidence>
<feature type="binding site" evidence="12">
    <location>
        <position position="460"/>
    </location>
    <ligand>
        <name>Zn(2+)</name>
        <dbReference type="ChEBI" id="CHEBI:29105"/>
        <label>2</label>
        <note>catalytic</note>
    </ligand>
</feature>
<dbReference type="AlphaFoldDB" id="A0A3Q7STC7"/>
<evidence type="ECO:0000256" key="13">
    <source>
        <dbReference type="PIRSR" id="PIRSR621190-4"/>
    </source>
</evidence>
<feature type="compositionally biased region" description="Pro residues" evidence="15">
    <location>
        <begin position="294"/>
        <end position="320"/>
    </location>
</feature>
<dbReference type="Gene3D" id="2.110.10.10">
    <property type="entry name" value="Hemopexin-like domain"/>
    <property type="match status" value="2"/>
</dbReference>
<keyword evidence="2" id="KW-0645">Protease</keyword>
<comment type="cofactor">
    <cofactor evidence="12">
        <name>Ca(2+)</name>
        <dbReference type="ChEBI" id="CHEBI:29108"/>
    </cofactor>
    <text evidence="12">Can bind about 5 Ca(2+) ions per subunit.</text>
</comment>
<keyword evidence="7 12" id="KW-0106">Calcium</keyword>
<evidence type="ECO:0000256" key="6">
    <source>
        <dbReference type="ARBA" id="ARBA00022833"/>
    </source>
</evidence>
<evidence type="ECO:0000256" key="12">
    <source>
        <dbReference type="PIRSR" id="PIRSR621190-2"/>
    </source>
</evidence>
<dbReference type="InterPro" id="IPR036375">
    <property type="entry name" value="Hemopexin-like_dom_sf"/>
</dbReference>
<feature type="binding site" evidence="12">
    <location>
        <position position="423"/>
    </location>
    <ligand>
        <name>Ca(2+)</name>
        <dbReference type="ChEBI" id="CHEBI:29108"/>
        <label>1</label>
    </ligand>
</feature>
<feature type="binding site" evidence="12">
    <location>
        <position position="394"/>
    </location>
    <ligand>
        <name>Zn(2+)</name>
        <dbReference type="ChEBI" id="CHEBI:29105"/>
        <label>1</label>
    </ligand>
</feature>
<feature type="binding site" evidence="12">
    <location>
        <position position="410"/>
    </location>
    <ligand>
        <name>Zn(2+)</name>
        <dbReference type="ChEBI" id="CHEBI:29105"/>
        <label>1</label>
    </ligand>
</feature>
<feature type="compositionally biased region" description="Low complexity" evidence="15">
    <location>
        <begin position="214"/>
        <end position="230"/>
    </location>
</feature>
<dbReference type="Pfam" id="PF00045">
    <property type="entry name" value="Hemopexin"/>
    <property type="match status" value="3"/>
</dbReference>
<dbReference type="GO" id="GO:0008270">
    <property type="term" value="F:zinc ion binding"/>
    <property type="evidence" value="ECO:0007669"/>
    <property type="project" value="InterPro"/>
</dbReference>
<feature type="binding site" evidence="12">
    <location>
        <position position="384"/>
    </location>
    <ligand>
        <name>Ca(2+)</name>
        <dbReference type="ChEBI" id="CHEBI:29108"/>
        <label>2</label>
    </ligand>
</feature>
<feature type="binding site" evidence="12">
    <location>
        <position position="666"/>
    </location>
    <ligand>
        <name>Ca(2+)</name>
        <dbReference type="ChEBI" id="CHEBI:29108"/>
        <label>4</label>
    </ligand>
</feature>
<dbReference type="InterPro" id="IPR001818">
    <property type="entry name" value="Pept_M10_metallopeptidase"/>
</dbReference>
<feature type="active site" evidence="10">
    <location>
        <position position="443"/>
    </location>
</feature>
<dbReference type="Pfam" id="PF00413">
    <property type="entry name" value="Peptidase_M10"/>
    <property type="match status" value="1"/>
</dbReference>
<dbReference type="GO" id="GO:0030198">
    <property type="term" value="P:extracellular matrix organization"/>
    <property type="evidence" value="ECO:0007669"/>
    <property type="project" value="TreeGrafter"/>
</dbReference>
<feature type="binding site" evidence="12">
    <location>
        <position position="403"/>
    </location>
    <ligand>
        <name>Ca(2+)</name>
        <dbReference type="ChEBI" id="CHEBI:29108"/>
        <label>3</label>
    </ligand>
</feature>
<evidence type="ECO:0000256" key="8">
    <source>
        <dbReference type="ARBA" id="ARBA00023049"/>
    </source>
</evidence>
<dbReference type="InterPro" id="IPR024079">
    <property type="entry name" value="MetalloPept_cat_dom_sf"/>
</dbReference>
<feature type="modified residue" description="Phosphotyrosine; by PKDCC" evidence="13">
    <location>
        <position position="595"/>
    </location>
</feature>
<keyword evidence="6 11" id="KW-0862">Zinc</keyword>
<dbReference type="STRING" id="9627.ENSVVUP00000007878"/>
<feature type="binding site" evidence="12">
    <location>
        <position position="613"/>
    </location>
    <ligand>
        <name>Ca(2+)</name>
        <dbReference type="ChEBI" id="CHEBI:29108"/>
        <label>5</label>
    </ligand>
</feature>
<dbReference type="PANTHER" id="PTHR10201:SF323">
    <property type="entry name" value="MATRIX METALLOPROTEINASE-21"/>
    <property type="match status" value="1"/>
</dbReference>
<feature type="binding site" evidence="11">
    <location>
        <position position="452"/>
    </location>
    <ligand>
        <name>Zn(2+)</name>
        <dbReference type="ChEBI" id="CHEBI:29105"/>
        <label>2</label>
        <note>catalytic</note>
    </ligand>
</feature>
<dbReference type="InterPro" id="IPR021190">
    <property type="entry name" value="Pept_M10A"/>
</dbReference>
<evidence type="ECO:0000256" key="3">
    <source>
        <dbReference type="ARBA" id="ARBA00022723"/>
    </source>
</evidence>
<dbReference type="SUPFAM" id="SSF55486">
    <property type="entry name" value="Metalloproteases ('zincins'), catalytic domain"/>
    <property type="match status" value="1"/>
</dbReference>
<feature type="repeat" description="Hemopexin" evidence="14">
    <location>
        <begin position="607"/>
        <end position="655"/>
    </location>
</feature>
<keyword evidence="3 11" id="KW-0479">Metal-binding</keyword>
<evidence type="ECO:0000256" key="11">
    <source>
        <dbReference type="PIRSR" id="PIRSR001191-2"/>
    </source>
</evidence>
<dbReference type="SUPFAM" id="SSF47090">
    <property type="entry name" value="PGBD-like"/>
    <property type="match status" value="1"/>
</dbReference>
<dbReference type="GeneID" id="112928873"/>
<keyword evidence="17" id="KW-1185">Reference proteome</keyword>
<feature type="repeat" description="Hemopexin" evidence="14">
    <location>
        <begin position="489"/>
        <end position="548"/>
    </location>
</feature>
<dbReference type="Proteomes" id="UP001652641">
    <property type="component" value="Chromosome 15"/>
</dbReference>